<reference evidence="1 2" key="2">
    <citation type="submission" date="2019-09" db="EMBL/GenBank/DDBJ databases">
        <authorList>
            <person name="Jin C."/>
        </authorList>
    </citation>
    <scope>NUCLEOTIDE SEQUENCE [LARGE SCALE GENOMIC DNA]</scope>
    <source>
        <strain evidence="1 2">BN140078</strain>
    </source>
</reference>
<accession>A0A5B2VPF2</accession>
<evidence type="ECO:0000313" key="2">
    <source>
        <dbReference type="Proteomes" id="UP000324611"/>
    </source>
</evidence>
<reference evidence="1 2" key="1">
    <citation type="submission" date="2019-09" db="EMBL/GenBank/DDBJ databases">
        <title>Chitinophaga ginsengihumi sp. nov., isolated from soil of ginseng rhizosphere.</title>
        <authorList>
            <person name="Lee J."/>
        </authorList>
    </citation>
    <scope>NUCLEOTIDE SEQUENCE [LARGE SCALE GENOMIC DNA]</scope>
    <source>
        <strain evidence="1 2">BN140078</strain>
    </source>
</reference>
<keyword evidence="2" id="KW-1185">Reference proteome</keyword>
<dbReference type="RefSeq" id="WP_188316220.1">
    <property type="nucleotide sequence ID" value="NZ_VUOC01000004.1"/>
</dbReference>
<comment type="caution">
    <text evidence="1">The sequence shown here is derived from an EMBL/GenBank/DDBJ whole genome shotgun (WGS) entry which is preliminary data.</text>
</comment>
<protein>
    <submittedName>
        <fullName evidence="1">Uncharacterized protein</fullName>
    </submittedName>
</protein>
<sequence length="118" mass="14211">MENESWRDKLKALEDGTIRFKTRLAEILASNFTKEQLEQLEYFQNRFLKMDEQIGLLRHEVREQLYLLQQSGQASNVQWRRTMDLQKKLDVKMIIIHENFDKLSLEFDGYLQHHITGL</sequence>
<organism evidence="1 2">
    <name type="scientific">Chitinophaga agrisoli</name>
    <dbReference type="NCBI Taxonomy" id="2607653"/>
    <lineage>
        <taxon>Bacteria</taxon>
        <taxon>Pseudomonadati</taxon>
        <taxon>Bacteroidota</taxon>
        <taxon>Chitinophagia</taxon>
        <taxon>Chitinophagales</taxon>
        <taxon>Chitinophagaceae</taxon>
        <taxon>Chitinophaga</taxon>
    </lineage>
</organism>
<dbReference type="EMBL" id="VUOC01000004">
    <property type="protein sequence ID" value="KAA2240286.1"/>
    <property type="molecule type" value="Genomic_DNA"/>
</dbReference>
<name>A0A5B2VPF2_9BACT</name>
<dbReference type="AlphaFoldDB" id="A0A5B2VPF2"/>
<gene>
    <name evidence="1" type="ORF">F0L74_29415</name>
</gene>
<evidence type="ECO:0000313" key="1">
    <source>
        <dbReference type="EMBL" id="KAA2240286.1"/>
    </source>
</evidence>
<proteinExistence type="predicted"/>
<dbReference type="Proteomes" id="UP000324611">
    <property type="component" value="Unassembled WGS sequence"/>
</dbReference>